<dbReference type="GO" id="GO:0008236">
    <property type="term" value="F:serine-type peptidase activity"/>
    <property type="evidence" value="ECO:0007669"/>
    <property type="project" value="InterPro"/>
</dbReference>
<sequence length="791" mass="89001">MRKLHLKLPGACLAAALLLPALPAAAATPITLDQAMANPDWIGTPVESAWWSWDSKTAYYKQKRVGSPLRDTFVAGGTPRKVGDAELGTIDAPNLVYNRDRTRAVMVRNGDLFERDLKTGVLTQISRNTTPASNPQYASDGRSVQFRVGHDWFSWNRAERLVAPVALPRAMKDPAAESDEDYLRAMQLRLIATLKRQKEDRDAGRAQTEAERRADPTRAPTPIYLGEKIVIDASALSPDGRWLVLATSPKPADNGRVGKLPRYVTESGYEEFDDQRTRVGRNLPLAQTFRLIDLRTGQLRDIPLDALPGIGTDPLAAMRAARKLDPVKGNRAVRLDDDEGNGIAWSGDGAQVALSIRAVDNKDRWIATVDLAAARLKPLHRLTNNAWINNSYNEFGWLPDNRTLWFLSEESGYSHLYTLGADGRQRALTSGKWEATQVSWNSDGTAAWVMCNRKTPGQYEVCAVSPKDGSVREVTQLGGGVEEFTLSPDQRRLLVRWSSSYVPPQVAMVPAAGGAAVKLTDTRSLEFKAREWIMPQFVAVPSTHGAQPVWAKLYRPTTLEPGRKYPVVMFVHGAGYLQNVSHRWSNYFREQMFHNLLVEKGYIVLDMDYRASKGYGRDWRTAIYRQMGHPELEDYVDGAKWMAANQQGDIDRVGIYGGSYGGFMTFMALMREPELFKAGAALRPVSDWTSYNHGYTANILNTPDIDPEAYKVSSPIEYADRLKGHLLIAHGMVDDNVFYQDSVRMAQRLIELKKDHWELASYPLERHAYTQPESWYDQYRRIYQLFERTLK</sequence>
<gene>
    <name evidence="6" type="ORF">E1742_21580</name>
    <name evidence="5" type="ORF">GCM10007388_14150</name>
</gene>
<evidence type="ECO:0000313" key="7">
    <source>
        <dbReference type="Proteomes" id="UP000294359"/>
    </source>
</evidence>
<evidence type="ECO:0000256" key="1">
    <source>
        <dbReference type="SAM" id="MobiDB-lite"/>
    </source>
</evidence>
<dbReference type="RefSeq" id="WP_134387183.1">
    <property type="nucleotide sequence ID" value="NZ_BMWW01000002.1"/>
</dbReference>
<evidence type="ECO:0000259" key="4">
    <source>
        <dbReference type="Pfam" id="PF00930"/>
    </source>
</evidence>
<reference evidence="6 7" key="2">
    <citation type="submission" date="2019-03" db="EMBL/GenBank/DDBJ databases">
        <title>Draft Genome Sequences of Six Type Strains of the Genus Massilia.</title>
        <authorList>
            <person name="Miess H."/>
            <person name="Frediansyhah A."/>
            <person name="Gross H."/>
        </authorList>
    </citation>
    <scope>NUCLEOTIDE SEQUENCE [LARGE SCALE GENOMIC DNA]</scope>
    <source>
        <strain evidence="6 7">DSM 17505</strain>
    </source>
</reference>
<proteinExistence type="predicted"/>
<dbReference type="AlphaFoldDB" id="A0A4P7BJN4"/>
<feature type="signal peptide" evidence="2">
    <location>
        <begin position="1"/>
        <end position="26"/>
    </location>
</feature>
<dbReference type="PANTHER" id="PTHR11731:SF193">
    <property type="entry name" value="DIPEPTIDYL PEPTIDASE 9"/>
    <property type="match status" value="1"/>
</dbReference>
<evidence type="ECO:0000313" key="5">
    <source>
        <dbReference type="EMBL" id="GGY82409.1"/>
    </source>
</evidence>
<dbReference type="InterPro" id="IPR050278">
    <property type="entry name" value="Serine_Prot_S9B/DPPIV"/>
</dbReference>
<evidence type="ECO:0000313" key="6">
    <source>
        <dbReference type="EMBL" id="QBQ38482.1"/>
    </source>
</evidence>
<feature type="region of interest" description="Disordered" evidence="1">
    <location>
        <begin position="196"/>
        <end position="219"/>
    </location>
</feature>
<dbReference type="Proteomes" id="UP000294359">
    <property type="component" value="Chromosome"/>
</dbReference>
<dbReference type="GO" id="GO:0006508">
    <property type="term" value="P:proteolysis"/>
    <property type="evidence" value="ECO:0007669"/>
    <property type="project" value="InterPro"/>
</dbReference>
<evidence type="ECO:0000313" key="8">
    <source>
        <dbReference type="Proteomes" id="UP000619512"/>
    </source>
</evidence>
<feature type="chain" id="PRO_5044606911" evidence="2">
    <location>
        <begin position="27"/>
        <end position="791"/>
    </location>
</feature>
<feature type="domain" description="Peptidase S9 prolyl oligopeptidase catalytic" evidence="3">
    <location>
        <begin position="596"/>
        <end position="791"/>
    </location>
</feature>
<dbReference type="InterPro" id="IPR029058">
    <property type="entry name" value="AB_hydrolase_fold"/>
</dbReference>
<protein>
    <submittedName>
        <fullName evidence="5">Peptidase S9</fullName>
    </submittedName>
    <submittedName>
        <fullName evidence="6">S9 family peptidase</fullName>
    </submittedName>
</protein>
<dbReference type="SUPFAM" id="SSF53474">
    <property type="entry name" value="alpha/beta-Hydrolases"/>
    <property type="match status" value="1"/>
</dbReference>
<dbReference type="Gene3D" id="2.140.10.30">
    <property type="entry name" value="Dipeptidylpeptidase IV, N-terminal domain"/>
    <property type="match status" value="1"/>
</dbReference>
<dbReference type="Proteomes" id="UP000619512">
    <property type="component" value="Unassembled WGS sequence"/>
</dbReference>
<dbReference type="Pfam" id="PF00930">
    <property type="entry name" value="DPPIV_N"/>
    <property type="match status" value="1"/>
</dbReference>
<dbReference type="SUPFAM" id="SSF82171">
    <property type="entry name" value="DPP6 N-terminal domain-like"/>
    <property type="match status" value="1"/>
</dbReference>
<evidence type="ECO:0000259" key="3">
    <source>
        <dbReference type="Pfam" id="PF00326"/>
    </source>
</evidence>
<dbReference type="PANTHER" id="PTHR11731">
    <property type="entry name" value="PROTEASE FAMILY S9B,C DIPEPTIDYL-PEPTIDASE IV-RELATED"/>
    <property type="match status" value="1"/>
</dbReference>
<dbReference type="EMBL" id="CP038026">
    <property type="protein sequence ID" value="QBQ38482.1"/>
    <property type="molecule type" value="Genomic_DNA"/>
</dbReference>
<keyword evidence="7" id="KW-1185">Reference proteome</keyword>
<name>A0A4P7BJN4_9BURK</name>
<feature type="compositionally biased region" description="Basic and acidic residues" evidence="1">
    <location>
        <begin position="196"/>
        <end position="216"/>
    </location>
</feature>
<reference evidence="5" key="3">
    <citation type="submission" date="2022-12" db="EMBL/GenBank/DDBJ databases">
        <authorList>
            <person name="Sun Q."/>
            <person name="Kim S."/>
        </authorList>
    </citation>
    <scope>NUCLEOTIDE SEQUENCE</scope>
    <source>
        <strain evidence="5">KCTC 12344</strain>
    </source>
</reference>
<dbReference type="Gene3D" id="3.40.50.1820">
    <property type="entry name" value="alpha/beta hydrolase"/>
    <property type="match status" value="1"/>
</dbReference>
<evidence type="ECO:0000256" key="2">
    <source>
        <dbReference type="SAM" id="SignalP"/>
    </source>
</evidence>
<dbReference type="InterPro" id="IPR001375">
    <property type="entry name" value="Peptidase_S9_cat"/>
</dbReference>
<keyword evidence="2" id="KW-0732">Signal</keyword>
<reference evidence="5" key="1">
    <citation type="journal article" date="2014" name="Int. J. Syst. Evol. Microbiol.">
        <title>Complete genome sequence of Corynebacterium casei LMG S-19264T (=DSM 44701T), isolated from a smear-ripened cheese.</title>
        <authorList>
            <consortium name="US DOE Joint Genome Institute (JGI-PGF)"/>
            <person name="Walter F."/>
            <person name="Albersmeier A."/>
            <person name="Kalinowski J."/>
            <person name="Ruckert C."/>
        </authorList>
    </citation>
    <scope>NUCLEOTIDE SEQUENCE</scope>
    <source>
        <strain evidence="5">KCTC 12344</strain>
    </source>
</reference>
<organism evidence="5 8">
    <name type="scientific">Pseudoduganella plicata</name>
    <dbReference type="NCBI Taxonomy" id="321984"/>
    <lineage>
        <taxon>Bacteria</taxon>
        <taxon>Pseudomonadati</taxon>
        <taxon>Pseudomonadota</taxon>
        <taxon>Betaproteobacteria</taxon>
        <taxon>Burkholderiales</taxon>
        <taxon>Oxalobacteraceae</taxon>
        <taxon>Telluria group</taxon>
        <taxon>Pseudoduganella</taxon>
    </lineage>
</organism>
<accession>A0A4P7BJN4</accession>
<dbReference type="OrthoDB" id="9812921at2"/>
<dbReference type="Pfam" id="PF00326">
    <property type="entry name" value="Peptidase_S9"/>
    <property type="match status" value="1"/>
</dbReference>
<dbReference type="EMBL" id="BMWW01000002">
    <property type="protein sequence ID" value="GGY82409.1"/>
    <property type="molecule type" value="Genomic_DNA"/>
</dbReference>
<dbReference type="GO" id="GO:0008239">
    <property type="term" value="F:dipeptidyl-peptidase activity"/>
    <property type="evidence" value="ECO:0007669"/>
    <property type="project" value="TreeGrafter"/>
</dbReference>
<feature type="domain" description="Dipeptidylpeptidase IV N-terminal" evidence="4">
    <location>
        <begin position="343"/>
        <end position="504"/>
    </location>
</feature>
<dbReference type="InterPro" id="IPR002469">
    <property type="entry name" value="Peptidase_S9B_N"/>
</dbReference>